<proteinExistence type="inferred from homology"/>
<dbReference type="PROSITE" id="PS50928">
    <property type="entry name" value="ABC_TM1"/>
    <property type="match status" value="1"/>
</dbReference>
<dbReference type="PANTHER" id="PTHR43376">
    <property type="entry name" value="OLIGOPEPTIDE TRANSPORT SYSTEM PERMEASE PROTEIN"/>
    <property type="match status" value="1"/>
</dbReference>
<name>A0A975TVZ6_9RHOB</name>
<keyword evidence="2 5" id="KW-0812">Transmembrane</keyword>
<dbReference type="SUPFAM" id="SSF161098">
    <property type="entry name" value="MetI-like"/>
    <property type="match status" value="1"/>
</dbReference>
<evidence type="ECO:0000259" key="6">
    <source>
        <dbReference type="PROSITE" id="PS50928"/>
    </source>
</evidence>
<feature type="domain" description="ABC transmembrane type-1" evidence="6">
    <location>
        <begin position="108"/>
        <end position="320"/>
    </location>
</feature>
<feature type="transmembrane region" description="Helical" evidence="5">
    <location>
        <begin position="197"/>
        <end position="218"/>
    </location>
</feature>
<dbReference type="Proteomes" id="UP000693972">
    <property type="component" value="Unassembled WGS sequence"/>
</dbReference>
<dbReference type="Pfam" id="PF00528">
    <property type="entry name" value="BPD_transp_1"/>
    <property type="match status" value="1"/>
</dbReference>
<dbReference type="CDD" id="cd06261">
    <property type="entry name" value="TM_PBP2"/>
    <property type="match status" value="1"/>
</dbReference>
<dbReference type="AlphaFoldDB" id="A0A975TVZ6"/>
<evidence type="ECO:0000256" key="5">
    <source>
        <dbReference type="RuleBase" id="RU363032"/>
    </source>
</evidence>
<feature type="transmembrane region" description="Helical" evidence="5">
    <location>
        <begin position="144"/>
        <end position="168"/>
    </location>
</feature>
<feature type="transmembrane region" description="Helical" evidence="5">
    <location>
        <begin position="260"/>
        <end position="281"/>
    </location>
</feature>
<evidence type="ECO:0000256" key="2">
    <source>
        <dbReference type="ARBA" id="ARBA00022692"/>
    </source>
</evidence>
<evidence type="ECO:0000256" key="1">
    <source>
        <dbReference type="ARBA" id="ARBA00004651"/>
    </source>
</evidence>
<accession>A0A975TVZ6</accession>
<evidence type="ECO:0000256" key="3">
    <source>
        <dbReference type="ARBA" id="ARBA00022989"/>
    </source>
</evidence>
<evidence type="ECO:0000313" key="8">
    <source>
        <dbReference type="Proteomes" id="UP000693972"/>
    </source>
</evidence>
<gene>
    <name evidence="7" type="ORF">KUL25_03955</name>
</gene>
<comment type="similarity">
    <text evidence="5">Belongs to the binding-protein-dependent transport system permease family.</text>
</comment>
<dbReference type="RefSeq" id="WP_068362159.1">
    <property type="nucleotide sequence ID" value="NZ_JAIMBW010000001.1"/>
</dbReference>
<reference evidence="7 8" key="1">
    <citation type="submission" date="2021-07" db="EMBL/GenBank/DDBJ databases">
        <title>Karlodiniumbacter phycospheric gen. nov., sp. nov., a phycosphere bacterium isolated from karlodinium veneficum.</title>
        <authorList>
            <person name="Peng Y."/>
            <person name="Jiang L."/>
            <person name="Lee J."/>
        </authorList>
    </citation>
    <scope>NUCLEOTIDE SEQUENCE</scope>
    <source>
        <strain evidence="7 8">N5</strain>
    </source>
</reference>
<evidence type="ECO:0000256" key="4">
    <source>
        <dbReference type="ARBA" id="ARBA00023136"/>
    </source>
</evidence>
<dbReference type="GO" id="GO:0055085">
    <property type="term" value="P:transmembrane transport"/>
    <property type="evidence" value="ECO:0007669"/>
    <property type="project" value="InterPro"/>
</dbReference>
<organism evidence="7">
    <name type="scientific">Gymnodinialimonas phycosphaerae</name>
    <dbReference type="NCBI Taxonomy" id="2841589"/>
    <lineage>
        <taxon>Bacteria</taxon>
        <taxon>Pseudomonadati</taxon>
        <taxon>Pseudomonadota</taxon>
        <taxon>Alphaproteobacteria</taxon>
        <taxon>Rhodobacterales</taxon>
        <taxon>Paracoccaceae</taxon>
        <taxon>Gymnodinialimonas</taxon>
    </lineage>
</organism>
<dbReference type="Gene3D" id="1.10.3720.10">
    <property type="entry name" value="MetI-like"/>
    <property type="match status" value="1"/>
</dbReference>
<dbReference type="PANTHER" id="PTHR43376:SF1">
    <property type="entry name" value="OLIGOPEPTIDE TRANSPORT SYSTEM PERMEASE PROTEIN"/>
    <property type="match status" value="1"/>
</dbReference>
<protein>
    <submittedName>
        <fullName evidence="7">ABC transporter permease</fullName>
    </submittedName>
</protein>
<dbReference type="InterPro" id="IPR035906">
    <property type="entry name" value="MetI-like_sf"/>
</dbReference>
<dbReference type="EMBL" id="CP078073">
    <property type="protein sequence ID" value="QXL88683.1"/>
    <property type="molecule type" value="Genomic_DNA"/>
</dbReference>
<feature type="transmembrane region" description="Helical" evidence="5">
    <location>
        <begin position="12"/>
        <end position="30"/>
    </location>
</feature>
<keyword evidence="8" id="KW-1185">Reference proteome</keyword>
<dbReference type="InterPro" id="IPR000515">
    <property type="entry name" value="MetI-like"/>
</dbReference>
<keyword evidence="4 5" id="KW-0472">Membrane</keyword>
<dbReference type="GO" id="GO:0005886">
    <property type="term" value="C:plasma membrane"/>
    <property type="evidence" value="ECO:0007669"/>
    <property type="project" value="UniProtKB-SubCell"/>
</dbReference>
<keyword evidence="5" id="KW-0813">Transport</keyword>
<dbReference type="EMBL" id="JAIMBW010000001">
    <property type="protein sequence ID" value="MBY4891915.1"/>
    <property type="molecule type" value="Genomic_DNA"/>
</dbReference>
<feature type="transmembrane region" description="Helical" evidence="5">
    <location>
        <begin position="107"/>
        <end position="132"/>
    </location>
</feature>
<comment type="subcellular location">
    <subcellularLocation>
        <location evidence="1 5">Cell membrane</location>
        <topology evidence="1 5">Multi-pass membrane protein</topology>
    </subcellularLocation>
</comment>
<feature type="transmembrane region" description="Helical" evidence="5">
    <location>
        <begin position="301"/>
        <end position="324"/>
    </location>
</feature>
<keyword evidence="3 5" id="KW-1133">Transmembrane helix</keyword>
<sequence length="335" mass="36769">MTRIPLGYIGNRLFTLALTVFIAATLIWIIPRLSPVDPVDVMLGRMAAGGGTVADSEAIMAQLRESFGLDRPLIVQYLLYVKNTVTFDFGLSTASFPTPVAEMIARALPWTVGLMMVSLIITFIIGNLLGALMVWEHSPGLLKVAIPAVMIFTSIPPILSGLLLMYVFSSQLPWFPLTGAYGLNVEPGWSLEFAGSVLYHGFLPAMSIVIVTFGFWALGMRGLMITVQGEDYTVLAKAKGLKKRYILYQYMIRNAILPQITAFALKIGMLVAGQVLVERIFSYNGMGKLLYDAILVQDFPVIQGVSFVIILMTALAVFLVDLIYPLIDPRIRHGG</sequence>
<evidence type="ECO:0000313" key="7">
    <source>
        <dbReference type="EMBL" id="QXL88683.1"/>
    </source>
</evidence>